<keyword evidence="3" id="KW-1185">Reference proteome</keyword>
<dbReference type="EMBL" id="JASNFN010000004">
    <property type="protein sequence ID" value="MDP5182164.1"/>
    <property type="molecule type" value="Genomic_DNA"/>
</dbReference>
<gene>
    <name evidence="2" type="ORF">QOZ88_05905</name>
</gene>
<proteinExistence type="predicted"/>
<feature type="region of interest" description="Disordered" evidence="1">
    <location>
        <begin position="1"/>
        <end position="42"/>
    </location>
</feature>
<evidence type="ECO:0000256" key="1">
    <source>
        <dbReference type="SAM" id="MobiDB-lite"/>
    </source>
</evidence>
<comment type="caution">
    <text evidence="2">The sequence shown here is derived from an EMBL/GenBank/DDBJ whole genome shotgun (WGS) entry which is preliminary data.</text>
</comment>
<evidence type="ECO:0000313" key="3">
    <source>
        <dbReference type="Proteomes" id="UP001233673"/>
    </source>
</evidence>
<accession>A0ABT9I9C7</accession>
<name>A0ABT9I9C7_9ACTN</name>
<organism evidence="2 3">
    <name type="scientific">Blastococcus carthaginiensis</name>
    <dbReference type="NCBI Taxonomy" id="3050034"/>
    <lineage>
        <taxon>Bacteria</taxon>
        <taxon>Bacillati</taxon>
        <taxon>Actinomycetota</taxon>
        <taxon>Actinomycetes</taxon>
        <taxon>Geodermatophilales</taxon>
        <taxon>Geodermatophilaceae</taxon>
        <taxon>Blastococcus</taxon>
    </lineage>
</organism>
<sequence>MPDLEAYRRSLQPHRHDWQPLHPDRDAPEWCPGCGAVRQRED</sequence>
<protein>
    <recommendedName>
        <fullName evidence="4">Zinc-ribbon domain-containing protein</fullName>
    </recommendedName>
</protein>
<feature type="compositionally biased region" description="Basic and acidic residues" evidence="1">
    <location>
        <begin position="1"/>
        <end position="28"/>
    </location>
</feature>
<dbReference type="RefSeq" id="WP_305998866.1">
    <property type="nucleotide sequence ID" value="NZ_JASNFN010000004.1"/>
</dbReference>
<reference evidence="3" key="1">
    <citation type="submission" date="2023-05" db="EMBL/GenBank/DDBJ databases">
        <title>Draft genome of Pseudofrankia sp. BMG5.37.</title>
        <authorList>
            <person name="Gtari M."/>
            <person name="Ghodhbane F."/>
            <person name="Sbissi I."/>
        </authorList>
    </citation>
    <scope>NUCLEOTIDE SEQUENCE [LARGE SCALE GENOMIC DNA]</scope>
    <source>
        <strain evidence="3">BMG 814</strain>
    </source>
</reference>
<evidence type="ECO:0000313" key="2">
    <source>
        <dbReference type="EMBL" id="MDP5182164.1"/>
    </source>
</evidence>
<dbReference type="Proteomes" id="UP001233673">
    <property type="component" value="Unassembled WGS sequence"/>
</dbReference>
<evidence type="ECO:0008006" key="4">
    <source>
        <dbReference type="Google" id="ProtNLM"/>
    </source>
</evidence>